<dbReference type="Pfam" id="PF21001">
    <property type="entry name" value="YqiJ_N"/>
    <property type="match status" value="1"/>
</dbReference>
<accession>A0AAW8J643</accession>
<feature type="domain" description="Inner membrane protein YqiJ N-terminal" evidence="3">
    <location>
        <begin position="11"/>
        <end position="128"/>
    </location>
</feature>
<evidence type="ECO:0000259" key="2">
    <source>
        <dbReference type="Pfam" id="PF07290"/>
    </source>
</evidence>
<feature type="transmembrane region" description="Helical" evidence="1">
    <location>
        <begin position="12"/>
        <end position="34"/>
    </location>
</feature>
<organism evidence="4 5">
    <name type="scientific">Acinetobacter rudis</name>
    <dbReference type="NCBI Taxonomy" id="632955"/>
    <lineage>
        <taxon>Bacteria</taxon>
        <taxon>Pseudomonadati</taxon>
        <taxon>Pseudomonadota</taxon>
        <taxon>Gammaproteobacteria</taxon>
        <taxon>Moraxellales</taxon>
        <taxon>Moraxellaceae</taxon>
        <taxon>Acinetobacter</taxon>
    </lineage>
</organism>
<comment type="caution">
    <text evidence="4">The sequence shown here is derived from an EMBL/GenBank/DDBJ whole genome shotgun (WGS) entry which is preliminary data.</text>
</comment>
<dbReference type="EMBL" id="JAVIDL010000003">
    <property type="protein sequence ID" value="MDQ8934665.1"/>
    <property type="molecule type" value="Genomic_DNA"/>
</dbReference>
<dbReference type="InterPro" id="IPR010840">
    <property type="entry name" value="YqiJ_OB"/>
</dbReference>
<evidence type="ECO:0000313" key="4">
    <source>
        <dbReference type="EMBL" id="MDQ8934665.1"/>
    </source>
</evidence>
<dbReference type="Proteomes" id="UP001243844">
    <property type="component" value="Unassembled WGS sequence"/>
</dbReference>
<evidence type="ECO:0000259" key="3">
    <source>
        <dbReference type="Pfam" id="PF21001"/>
    </source>
</evidence>
<reference evidence="4" key="1">
    <citation type="submission" date="2023-08" db="EMBL/GenBank/DDBJ databases">
        <title>Emergence of clinically-relevant ST2 carbapenem-resistant Acinetobacter baumannii strains in hospital sewages in Zhejiang, East of China.</title>
        <authorList>
            <person name="Kaichao C."/>
            <person name="Zhang R."/>
        </authorList>
    </citation>
    <scope>NUCLEOTIDE SEQUENCE</scope>
    <source>
        <strain evidence="4">M-RB-37</strain>
    </source>
</reference>
<dbReference type="Pfam" id="PF07290">
    <property type="entry name" value="YqiJ_OB"/>
    <property type="match status" value="1"/>
</dbReference>
<dbReference type="InterPro" id="IPR048376">
    <property type="entry name" value="YqiJ_N"/>
</dbReference>
<feature type="transmembrane region" description="Helical" evidence="1">
    <location>
        <begin position="80"/>
        <end position="102"/>
    </location>
</feature>
<sequence length="216" mass="24265">MLWQLFIEPANLLFSISLCLMLFLGVTETFLLLLGSSSQGLLEQFLPDQLGHQQTQFQTVENSSAFISLLEWLYLGKIPLLIWLIIFLTVYALVGYICQSLFYQFIHHYLSIWLAAPVSFILCMPLVRFNAAIISKILPQDQSSAIRSEELIGRTATIILGDATQNSPAQAKVKDQHGLTHYVLVEPEIDTIYKQGQQVVLSQKTAIGFKATTDLT</sequence>
<evidence type="ECO:0000313" key="5">
    <source>
        <dbReference type="Proteomes" id="UP001243844"/>
    </source>
</evidence>
<keyword evidence="1" id="KW-0812">Transmembrane</keyword>
<feature type="domain" description="Inner membrane protein YqiJ OB-fold" evidence="2">
    <location>
        <begin position="150"/>
        <end position="211"/>
    </location>
</feature>
<name>A0AAW8J643_9GAMM</name>
<gene>
    <name evidence="4" type="ORF">RFH47_02785</name>
</gene>
<protein>
    <submittedName>
        <fullName evidence="4">YqiJ family protein</fullName>
    </submittedName>
</protein>
<dbReference type="AlphaFoldDB" id="A0AAW8J643"/>
<keyword evidence="1" id="KW-1133">Transmembrane helix</keyword>
<feature type="transmembrane region" description="Helical" evidence="1">
    <location>
        <begin position="108"/>
        <end position="127"/>
    </location>
</feature>
<keyword evidence="1" id="KW-0472">Membrane</keyword>
<dbReference type="RefSeq" id="WP_308973683.1">
    <property type="nucleotide sequence ID" value="NZ_JAVIDL010000003.1"/>
</dbReference>
<proteinExistence type="predicted"/>
<evidence type="ECO:0000256" key="1">
    <source>
        <dbReference type="SAM" id="Phobius"/>
    </source>
</evidence>